<comment type="similarity">
    <text evidence="4">In the N-terminal section; belongs to the glycosyltransferase 51 family.</text>
</comment>
<keyword evidence="13" id="KW-0378">Hydrolase</keyword>
<evidence type="ECO:0000259" key="25">
    <source>
        <dbReference type="Pfam" id="PF00912"/>
    </source>
</evidence>
<dbReference type="Gene3D" id="3.40.710.10">
    <property type="entry name" value="DD-peptidase/beta-lactamase superfamily"/>
    <property type="match status" value="2"/>
</dbReference>
<evidence type="ECO:0000256" key="7">
    <source>
        <dbReference type="ARBA" id="ARBA00022475"/>
    </source>
</evidence>
<evidence type="ECO:0000256" key="1">
    <source>
        <dbReference type="ARBA" id="ARBA00004249"/>
    </source>
</evidence>
<keyword evidence="17" id="KW-0046">Antibiotic resistance</keyword>
<dbReference type="GO" id="GO:0046677">
    <property type="term" value="P:response to antibiotic"/>
    <property type="evidence" value="ECO:0007669"/>
    <property type="project" value="UniProtKB-KW"/>
</dbReference>
<feature type="transmembrane region" description="Helical" evidence="23">
    <location>
        <begin position="20"/>
        <end position="42"/>
    </location>
</feature>
<keyword evidence="8" id="KW-0997">Cell inner membrane</keyword>
<evidence type="ECO:0000256" key="10">
    <source>
        <dbReference type="ARBA" id="ARBA00022670"/>
    </source>
</evidence>
<dbReference type="PANTHER" id="PTHR32282:SF33">
    <property type="entry name" value="PEPTIDOGLYCAN GLYCOSYLTRANSFERASE"/>
    <property type="match status" value="1"/>
</dbReference>
<feature type="domain" description="Penicillin-binding protein transpeptidase" evidence="24">
    <location>
        <begin position="441"/>
        <end position="674"/>
    </location>
</feature>
<dbReference type="Gene3D" id="1.10.3810.10">
    <property type="entry name" value="Biosynthetic peptidoglycan transglycosylase-like"/>
    <property type="match status" value="1"/>
</dbReference>
<evidence type="ECO:0000259" key="26">
    <source>
        <dbReference type="Pfam" id="PF17092"/>
    </source>
</evidence>
<evidence type="ECO:0000259" key="24">
    <source>
        <dbReference type="Pfam" id="PF00905"/>
    </source>
</evidence>
<dbReference type="GO" id="GO:0008360">
    <property type="term" value="P:regulation of cell shape"/>
    <property type="evidence" value="ECO:0007669"/>
    <property type="project" value="UniProtKB-KW"/>
</dbReference>
<feature type="domain" description="Penicillin-binding protein OB-like" evidence="26">
    <location>
        <begin position="332"/>
        <end position="432"/>
    </location>
</feature>
<evidence type="ECO:0000256" key="5">
    <source>
        <dbReference type="ARBA" id="ARBA00012448"/>
    </source>
</evidence>
<dbReference type="InterPro" id="IPR001264">
    <property type="entry name" value="Glyco_trans_51"/>
</dbReference>
<evidence type="ECO:0000256" key="4">
    <source>
        <dbReference type="ARBA" id="ARBA00007739"/>
    </source>
</evidence>
<dbReference type="AlphaFoldDB" id="A0A4V2PRR1"/>
<dbReference type="InterPro" id="IPR023346">
    <property type="entry name" value="Lysozyme-like_dom_sf"/>
</dbReference>
<keyword evidence="15" id="KW-0735">Signal-anchor</keyword>
<evidence type="ECO:0000256" key="8">
    <source>
        <dbReference type="ARBA" id="ARBA00022519"/>
    </source>
</evidence>
<dbReference type="FunFam" id="1.10.3810.10:FF:000001">
    <property type="entry name" value="Penicillin-binding protein 1A"/>
    <property type="match status" value="1"/>
</dbReference>
<keyword evidence="10" id="KW-0645">Protease</keyword>
<evidence type="ECO:0000256" key="19">
    <source>
        <dbReference type="ARBA" id="ARBA00023316"/>
    </source>
</evidence>
<comment type="similarity">
    <text evidence="3">In the C-terminal section; belongs to the transpeptidase family.</text>
</comment>
<dbReference type="Pfam" id="PF00905">
    <property type="entry name" value="Transpeptidase"/>
    <property type="match status" value="1"/>
</dbReference>
<comment type="catalytic activity">
    <reaction evidence="20">
        <text>Preferential cleavage: (Ac)2-L-Lys-D-Ala-|-D-Ala. Also transpeptidation of peptidyl-alanyl moieties that are N-acyl substituents of D-alanine.</text>
        <dbReference type="EC" id="3.4.16.4"/>
    </reaction>
</comment>
<feature type="domain" description="Glycosyl transferase family 51" evidence="25">
    <location>
        <begin position="70"/>
        <end position="244"/>
    </location>
</feature>
<dbReference type="Pfam" id="PF00912">
    <property type="entry name" value="Transgly"/>
    <property type="match status" value="1"/>
</dbReference>
<evidence type="ECO:0000256" key="18">
    <source>
        <dbReference type="ARBA" id="ARBA00023268"/>
    </source>
</evidence>
<keyword evidence="7" id="KW-1003">Cell membrane</keyword>
<comment type="subcellular location">
    <subcellularLocation>
        <location evidence="1">Cell inner membrane</location>
        <topology evidence="1">Single-pass type II membrane protein</topology>
    </subcellularLocation>
</comment>
<dbReference type="GO" id="GO:0008658">
    <property type="term" value="F:penicillin binding"/>
    <property type="evidence" value="ECO:0007669"/>
    <property type="project" value="InterPro"/>
</dbReference>
<dbReference type="SUPFAM" id="SSF53955">
    <property type="entry name" value="Lysozyme-like"/>
    <property type="match status" value="1"/>
</dbReference>
<dbReference type="EMBL" id="SMGG01000005">
    <property type="protein sequence ID" value="TCK59821.1"/>
    <property type="molecule type" value="Genomic_DNA"/>
</dbReference>
<dbReference type="InterPro" id="IPR036950">
    <property type="entry name" value="PBP_transglycosylase"/>
</dbReference>
<keyword evidence="9" id="KW-0121">Carboxypeptidase</keyword>
<evidence type="ECO:0000256" key="12">
    <source>
        <dbReference type="ARBA" id="ARBA00022679"/>
    </source>
</evidence>
<dbReference type="GO" id="GO:0009002">
    <property type="term" value="F:serine-type D-Ala-D-Ala carboxypeptidase activity"/>
    <property type="evidence" value="ECO:0007669"/>
    <property type="project" value="UniProtKB-EC"/>
</dbReference>
<dbReference type="InterPro" id="IPR012338">
    <property type="entry name" value="Beta-lactam/transpept-like"/>
</dbReference>
<evidence type="ECO:0000256" key="14">
    <source>
        <dbReference type="ARBA" id="ARBA00022960"/>
    </source>
</evidence>
<dbReference type="SUPFAM" id="SSF56601">
    <property type="entry name" value="beta-lactamase/transpeptidase-like"/>
    <property type="match status" value="1"/>
</dbReference>
<dbReference type="Pfam" id="PF17092">
    <property type="entry name" value="PCB_OB"/>
    <property type="match status" value="1"/>
</dbReference>
<evidence type="ECO:0000256" key="13">
    <source>
        <dbReference type="ARBA" id="ARBA00022801"/>
    </source>
</evidence>
<dbReference type="RefSeq" id="WP_243640957.1">
    <property type="nucleotide sequence ID" value="NZ_SMGG01000005.1"/>
</dbReference>
<keyword evidence="18" id="KW-0511">Multifunctional enzyme</keyword>
<evidence type="ECO:0000256" key="17">
    <source>
        <dbReference type="ARBA" id="ARBA00023251"/>
    </source>
</evidence>
<gene>
    <name evidence="27" type="ORF">C8D98_1988</name>
</gene>
<dbReference type="GO" id="GO:0071555">
    <property type="term" value="P:cell wall organization"/>
    <property type="evidence" value="ECO:0007669"/>
    <property type="project" value="UniProtKB-KW"/>
</dbReference>
<comment type="pathway">
    <text evidence="2">Cell wall biogenesis; peptidoglycan biosynthesis.</text>
</comment>
<dbReference type="EC" id="3.4.16.4" evidence="5"/>
<dbReference type="InterPro" id="IPR050396">
    <property type="entry name" value="Glycosyltr_51/Transpeptidase"/>
</dbReference>
<dbReference type="PANTHER" id="PTHR32282">
    <property type="entry name" value="BINDING PROTEIN TRANSPEPTIDASE, PUTATIVE-RELATED"/>
    <property type="match status" value="1"/>
</dbReference>
<evidence type="ECO:0000256" key="21">
    <source>
        <dbReference type="ARBA" id="ARBA00044770"/>
    </source>
</evidence>
<evidence type="ECO:0000256" key="15">
    <source>
        <dbReference type="ARBA" id="ARBA00022968"/>
    </source>
</evidence>
<proteinExistence type="inferred from homology"/>
<evidence type="ECO:0000256" key="20">
    <source>
        <dbReference type="ARBA" id="ARBA00034000"/>
    </source>
</evidence>
<evidence type="ECO:0000256" key="22">
    <source>
        <dbReference type="ARBA" id="ARBA00049902"/>
    </source>
</evidence>
<dbReference type="InterPro" id="IPR001460">
    <property type="entry name" value="PCN-bd_Tpept"/>
</dbReference>
<evidence type="ECO:0000313" key="27">
    <source>
        <dbReference type="EMBL" id="TCK59821.1"/>
    </source>
</evidence>
<dbReference type="GO" id="GO:0009252">
    <property type="term" value="P:peptidoglycan biosynthetic process"/>
    <property type="evidence" value="ECO:0007669"/>
    <property type="project" value="UniProtKB-KW"/>
</dbReference>
<evidence type="ECO:0000313" key="28">
    <source>
        <dbReference type="Proteomes" id="UP000294614"/>
    </source>
</evidence>
<comment type="catalytic activity">
    <reaction evidence="22">
        <text>[GlcNAc-(1-&gt;4)-Mur2Ac(oyl-L-Ala-gamma-D-Glu-L-Lys-D-Ala-D-Ala)](n)-di-trans,octa-cis-undecaprenyl diphosphate + beta-D-GlcNAc-(1-&gt;4)-Mur2Ac(oyl-L-Ala-gamma-D-Glu-L-Lys-D-Ala-D-Ala)-di-trans,octa-cis-undecaprenyl diphosphate = [GlcNAc-(1-&gt;4)-Mur2Ac(oyl-L-Ala-gamma-D-Glu-L-Lys-D-Ala-D-Ala)](n+1)-di-trans,octa-cis-undecaprenyl diphosphate + di-trans,octa-cis-undecaprenyl diphosphate + H(+)</text>
        <dbReference type="Rhea" id="RHEA:23708"/>
        <dbReference type="Rhea" id="RHEA-COMP:9602"/>
        <dbReference type="Rhea" id="RHEA-COMP:9603"/>
        <dbReference type="ChEBI" id="CHEBI:15378"/>
        <dbReference type="ChEBI" id="CHEBI:58405"/>
        <dbReference type="ChEBI" id="CHEBI:60033"/>
        <dbReference type="ChEBI" id="CHEBI:78435"/>
        <dbReference type="EC" id="2.4.99.28"/>
    </reaction>
</comment>
<evidence type="ECO:0000256" key="11">
    <source>
        <dbReference type="ARBA" id="ARBA00022676"/>
    </source>
</evidence>
<keyword evidence="16" id="KW-0573">Peptidoglycan synthesis</keyword>
<keyword evidence="11" id="KW-0328">Glycosyltransferase</keyword>
<organism evidence="27 28">
    <name type="scientific">Seleniivibrio woodruffii</name>
    <dbReference type="NCBI Taxonomy" id="1078050"/>
    <lineage>
        <taxon>Bacteria</taxon>
        <taxon>Pseudomonadati</taxon>
        <taxon>Deferribacterota</taxon>
        <taxon>Deferribacteres</taxon>
        <taxon>Deferribacterales</taxon>
        <taxon>Geovibrionaceae</taxon>
        <taxon>Seleniivibrio</taxon>
    </lineage>
</organism>
<keyword evidence="23" id="KW-0472">Membrane</keyword>
<dbReference type="GO" id="GO:0006508">
    <property type="term" value="P:proteolysis"/>
    <property type="evidence" value="ECO:0007669"/>
    <property type="project" value="UniProtKB-KW"/>
</dbReference>
<keyword evidence="23" id="KW-1133">Transmembrane helix</keyword>
<name>A0A4V2PRR1_9BACT</name>
<keyword evidence="28" id="KW-1185">Reference proteome</keyword>
<keyword evidence="14" id="KW-0133">Cell shape</keyword>
<keyword evidence="23" id="KW-0812">Transmembrane</keyword>
<evidence type="ECO:0000256" key="23">
    <source>
        <dbReference type="SAM" id="Phobius"/>
    </source>
</evidence>
<evidence type="ECO:0000256" key="6">
    <source>
        <dbReference type="ARBA" id="ARBA00018638"/>
    </source>
</evidence>
<dbReference type="NCBIfam" id="TIGR02074">
    <property type="entry name" value="PBP_1a_fam"/>
    <property type="match status" value="1"/>
</dbReference>
<accession>A0A4V2PRR1</accession>
<dbReference type="GO" id="GO:0008955">
    <property type="term" value="F:peptidoglycan glycosyltransferase activity"/>
    <property type="evidence" value="ECO:0007669"/>
    <property type="project" value="UniProtKB-EC"/>
</dbReference>
<protein>
    <recommendedName>
        <fullName evidence="6">Penicillin-binding protein 1A</fullName>
        <ecNumber evidence="21">2.4.99.28</ecNumber>
        <ecNumber evidence="5">3.4.16.4</ecNumber>
    </recommendedName>
</protein>
<dbReference type="GO" id="GO:0030288">
    <property type="term" value="C:outer membrane-bounded periplasmic space"/>
    <property type="evidence" value="ECO:0007669"/>
    <property type="project" value="TreeGrafter"/>
</dbReference>
<evidence type="ECO:0000256" key="9">
    <source>
        <dbReference type="ARBA" id="ARBA00022645"/>
    </source>
</evidence>
<dbReference type="InterPro" id="IPR031376">
    <property type="entry name" value="PCB_OB"/>
</dbReference>
<evidence type="ECO:0000256" key="3">
    <source>
        <dbReference type="ARBA" id="ARBA00007090"/>
    </source>
</evidence>
<evidence type="ECO:0000256" key="2">
    <source>
        <dbReference type="ARBA" id="ARBA00004752"/>
    </source>
</evidence>
<keyword evidence="12" id="KW-0808">Transferase</keyword>
<sequence>MKFNFKDFDFKSLTAGQVVLAAGLAMLAMALLGMLALAFYFFMMSRELPSTEELKNFKYKRPTMIYDRNGKQIAELGEERRYPVGMEKIPDNLQNAVVAVEDARFYEHGGVDMMGIMRAFVTNIRAGRVVEGGSTLTQQLVKILYLTPEKKLKRKVKEQILAYKIDKALSKKEILLMYLNQVYFGRGSYGVQAAAMNYFGKDVSELTLGECAMIAGIPKAPGIYAPHLSLDKSIKRRNHVLYRMAEVGYITEAQYKEAAREVPVIVDKIQPKNLLAGYFVDYVKKYLTEVEKIEDLDNSGMAIYTTLDLDMQTKAEEAVKENLLELSEQTGYYGPVAKFLSENGTMSEQLKMDKSYLAELDFEKALVTKVTSSVAYVTTLSEEAELKIEDCRWARPAEGKTGRLNSFSEILSENDIVYVRMKGGKYRLVQDPPIEGALLSIAPQDGAIYAMVGGFDYRKSMFNRAYQAKRQAGSLQKPIVYSAALESGMNMMSQVLDAPIEKQLNEEGEVWRPKNSSGDYFGNTTLKDALTHSRNLVTIKLAEQVGIGRIIELARKFGIEGEMNRELAVSIGSNSVTLQEMVYAYSVFPNMGVRYKPYFITKLVYPDGKPEKEFPPSEPVPVIKESTAQIITDTLVNAVDHGTARRALAIPRVVGGKTGTANDSKDTWFVGYMSDLVSGTWVGFDDFKPLPRGASGSNAALPQWVRYTGKVYPKFGRKMFPVAKDVSYFRVDAETKQITDGYSDEFSFEPYDRPMSITE</sequence>
<evidence type="ECO:0000256" key="16">
    <source>
        <dbReference type="ARBA" id="ARBA00022984"/>
    </source>
</evidence>
<dbReference type="Proteomes" id="UP000294614">
    <property type="component" value="Unassembled WGS sequence"/>
</dbReference>
<keyword evidence="19" id="KW-0961">Cell wall biogenesis/degradation</keyword>
<reference evidence="27 28" key="1">
    <citation type="submission" date="2019-03" db="EMBL/GenBank/DDBJ databases">
        <title>Genomic Encyclopedia of Type Strains, Phase IV (KMG-IV): sequencing the most valuable type-strain genomes for metagenomic binning, comparative biology and taxonomic classification.</title>
        <authorList>
            <person name="Goeker M."/>
        </authorList>
    </citation>
    <scope>NUCLEOTIDE SEQUENCE [LARGE SCALE GENOMIC DNA]</scope>
    <source>
        <strain evidence="27 28">DSM 24984</strain>
    </source>
</reference>
<comment type="caution">
    <text evidence="27">The sequence shown here is derived from an EMBL/GenBank/DDBJ whole genome shotgun (WGS) entry which is preliminary data.</text>
</comment>
<dbReference type="GO" id="GO:0005886">
    <property type="term" value="C:plasma membrane"/>
    <property type="evidence" value="ECO:0007669"/>
    <property type="project" value="UniProtKB-SubCell"/>
</dbReference>
<dbReference type="EC" id="2.4.99.28" evidence="21"/>